<feature type="transmembrane region" description="Helical" evidence="17">
    <location>
        <begin position="87"/>
        <end position="109"/>
    </location>
</feature>
<evidence type="ECO:0000256" key="11">
    <source>
        <dbReference type="ARBA" id="ARBA00023136"/>
    </source>
</evidence>
<feature type="transmembrane region" description="Helical" evidence="17">
    <location>
        <begin position="28"/>
        <end position="48"/>
    </location>
</feature>
<dbReference type="GO" id="GO:0015648">
    <property type="term" value="F:lipid-linked peptidoglycan transporter activity"/>
    <property type="evidence" value="ECO:0007669"/>
    <property type="project" value="TreeGrafter"/>
</dbReference>
<keyword evidence="12" id="KW-0131">Cell cycle</keyword>
<sequence>MTVQAIRQAGVSARADHQDSILLSLDPWLLLPAVSLLMLGLVMVGSASISIAEQQTGQPFYFLIRQSVYVGLGLGLAWGVWHLPMRLWQVAGPYLIIASVLMLSLLFIPGLGREVNGSLRWMALGPVNLQVSEVVKLFVVIYLAGYLLRHNEAVRNEAGGFLRPLALMVLLSMLLLLEPDFGAVGVMMATAMGMMWLGGARLLQFLLLGMGMLGMLGMLAVAAPYRMARLTTFLNPWADPYNSGFQLTQALIAFGRGEWLGVGLGSSVQKLFYLPEAHTDFLFAVMAEELGLVAVVLVITLFLVIVLRALYIGQRAEKQEHLFMAYVAYGLGIWIGLQAFINIGVNMGVLPTKGLTLPLMSYGGSSMMVMCIAMALLLRIEYETRVGTMRHEAKRHKPVVKTSLHGRTGHV</sequence>
<organism evidence="18">
    <name type="scientific">hydrothermal vent metagenome</name>
    <dbReference type="NCBI Taxonomy" id="652676"/>
    <lineage>
        <taxon>unclassified sequences</taxon>
        <taxon>metagenomes</taxon>
        <taxon>ecological metagenomes</taxon>
    </lineage>
</organism>
<evidence type="ECO:0000256" key="14">
    <source>
        <dbReference type="ARBA" id="ARBA00032370"/>
    </source>
</evidence>
<evidence type="ECO:0000256" key="7">
    <source>
        <dbReference type="ARBA" id="ARBA00022692"/>
    </source>
</evidence>
<evidence type="ECO:0000256" key="2">
    <source>
        <dbReference type="ARBA" id="ARBA00004752"/>
    </source>
</evidence>
<dbReference type="InterPro" id="IPR018365">
    <property type="entry name" value="Cell_cycle_FtsW-rel_CS"/>
</dbReference>
<dbReference type="GO" id="GO:0005886">
    <property type="term" value="C:plasma membrane"/>
    <property type="evidence" value="ECO:0007669"/>
    <property type="project" value="UniProtKB-SubCell"/>
</dbReference>
<keyword evidence="3" id="KW-1003">Cell membrane</keyword>
<dbReference type="EMBL" id="UOFZ01000006">
    <property type="protein sequence ID" value="VAX11971.1"/>
    <property type="molecule type" value="Genomic_DNA"/>
</dbReference>
<feature type="transmembrane region" description="Helical" evidence="17">
    <location>
        <begin position="290"/>
        <end position="311"/>
    </location>
</feature>
<evidence type="ECO:0000256" key="16">
    <source>
        <dbReference type="ARBA" id="ARBA00049902"/>
    </source>
</evidence>
<dbReference type="GO" id="GO:0008360">
    <property type="term" value="P:regulation of cell shape"/>
    <property type="evidence" value="ECO:0007669"/>
    <property type="project" value="UniProtKB-KW"/>
</dbReference>
<feature type="transmembrane region" description="Helical" evidence="17">
    <location>
        <begin position="60"/>
        <end position="81"/>
    </location>
</feature>
<evidence type="ECO:0000256" key="4">
    <source>
        <dbReference type="ARBA" id="ARBA00022618"/>
    </source>
</evidence>
<feature type="transmembrane region" description="Helical" evidence="17">
    <location>
        <begin position="323"/>
        <end position="341"/>
    </location>
</feature>
<comment type="subcellular location">
    <subcellularLocation>
        <location evidence="1">Cell membrane</location>
        <topology evidence="1">Multi-pass membrane protein</topology>
    </subcellularLocation>
</comment>
<feature type="transmembrane region" description="Helical" evidence="17">
    <location>
        <begin position="361"/>
        <end position="380"/>
    </location>
</feature>
<dbReference type="AlphaFoldDB" id="A0A3B1BCB3"/>
<evidence type="ECO:0000256" key="10">
    <source>
        <dbReference type="ARBA" id="ARBA00022989"/>
    </source>
</evidence>
<feature type="transmembrane region" description="Helical" evidence="17">
    <location>
        <begin position="202"/>
        <end position="225"/>
    </location>
</feature>
<proteinExistence type="inferred from homology"/>
<keyword evidence="4 18" id="KW-0132">Cell division</keyword>
<keyword evidence="7 17" id="KW-0812">Transmembrane</keyword>
<dbReference type="GO" id="GO:0032153">
    <property type="term" value="C:cell division site"/>
    <property type="evidence" value="ECO:0007669"/>
    <property type="project" value="TreeGrafter"/>
</dbReference>
<dbReference type="NCBIfam" id="TIGR02614">
    <property type="entry name" value="ftsW"/>
    <property type="match status" value="1"/>
</dbReference>
<dbReference type="PANTHER" id="PTHR30474">
    <property type="entry name" value="CELL CYCLE PROTEIN"/>
    <property type="match status" value="1"/>
</dbReference>
<evidence type="ECO:0000256" key="5">
    <source>
        <dbReference type="ARBA" id="ARBA00022676"/>
    </source>
</evidence>
<evidence type="ECO:0000256" key="8">
    <source>
        <dbReference type="ARBA" id="ARBA00022960"/>
    </source>
</evidence>
<comment type="pathway">
    <text evidence="2">Cell wall biogenesis; peptidoglycan biosynthesis.</text>
</comment>
<keyword evidence="10 17" id="KW-1133">Transmembrane helix</keyword>
<dbReference type="HAMAP" id="MF_00913">
    <property type="entry name" value="PGT_FtsW_proteobact"/>
    <property type="match status" value="1"/>
</dbReference>
<dbReference type="InterPro" id="IPR001182">
    <property type="entry name" value="FtsW/RodA"/>
</dbReference>
<reference evidence="18" key="1">
    <citation type="submission" date="2018-06" db="EMBL/GenBank/DDBJ databases">
        <authorList>
            <person name="Zhirakovskaya E."/>
        </authorList>
    </citation>
    <scope>NUCLEOTIDE SEQUENCE</scope>
</reference>
<evidence type="ECO:0000256" key="13">
    <source>
        <dbReference type="ARBA" id="ARBA00023316"/>
    </source>
</evidence>
<keyword evidence="11 17" id="KW-0472">Membrane</keyword>
<evidence type="ECO:0000256" key="3">
    <source>
        <dbReference type="ARBA" id="ARBA00022475"/>
    </source>
</evidence>
<dbReference type="InterPro" id="IPR013437">
    <property type="entry name" value="FtsW"/>
</dbReference>
<protein>
    <recommendedName>
        <fullName evidence="15">peptidoglycan glycosyltransferase</fullName>
        <ecNumber evidence="15">2.4.99.28</ecNumber>
    </recommendedName>
    <alternativeName>
        <fullName evidence="14">Peptidoglycan polymerase</fullName>
    </alternativeName>
</protein>
<accession>A0A3B1BCB3</accession>
<dbReference type="GO" id="GO:0051301">
    <property type="term" value="P:cell division"/>
    <property type="evidence" value="ECO:0007669"/>
    <property type="project" value="UniProtKB-KW"/>
</dbReference>
<dbReference type="GO" id="GO:0008955">
    <property type="term" value="F:peptidoglycan glycosyltransferase activity"/>
    <property type="evidence" value="ECO:0007669"/>
    <property type="project" value="UniProtKB-EC"/>
</dbReference>
<keyword evidence="6" id="KW-0808">Transferase</keyword>
<name>A0A3B1BCB3_9ZZZZ</name>
<evidence type="ECO:0000256" key="1">
    <source>
        <dbReference type="ARBA" id="ARBA00004651"/>
    </source>
</evidence>
<keyword evidence="9" id="KW-0573">Peptidoglycan synthesis</keyword>
<gene>
    <name evidence="18" type="ORF">MNBD_GAMMA24-2496</name>
</gene>
<keyword evidence="8" id="KW-0133">Cell shape</keyword>
<dbReference type="Pfam" id="PF01098">
    <property type="entry name" value="FTSW_RODA_SPOVE"/>
    <property type="match status" value="1"/>
</dbReference>
<dbReference type="PROSITE" id="PS00428">
    <property type="entry name" value="FTSW_RODA_SPOVE"/>
    <property type="match status" value="1"/>
</dbReference>
<evidence type="ECO:0000256" key="6">
    <source>
        <dbReference type="ARBA" id="ARBA00022679"/>
    </source>
</evidence>
<evidence type="ECO:0000313" key="18">
    <source>
        <dbReference type="EMBL" id="VAX11971.1"/>
    </source>
</evidence>
<keyword evidence="13" id="KW-0961">Cell wall biogenesis/degradation</keyword>
<dbReference type="GO" id="GO:0071555">
    <property type="term" value="P:cell wall organization"/>
    <property type="evidence" value="ECO:0007669"/>
    <property type="project" value="UniProtKB-KW"/>
</dbReference>
<dbReference type="PANTHER" id="PTHR30474:SF2">
    <property type="entry name" value="PEPTIDOGLYCAN GLYCOSYLTRANSFERASE FTSW-RELATED"/>
    <property type="match status" value="1"/>
</dbReference>
<evidence type="ECO:0000256" key="9">
    <source>
        <dbReference type="ARBA" id="ARBA00022984"/>
    </source>
</evidence>
<feature type="transmembrane region" description="Helical" evidence="17">
    <location>
        <begin position="121"/>
        <end position="145"/>
    </location>
</feature>
<dbReference type="EC" id="2.4.99.28" evidence="15"/>
<evidence type="ECO:0000256" key="17">
    <source>
        <dbReference type="SAM" id="Phobius"/>
    </source>
</evidence>
<evidence type="ECO:0000256" key="12">
    <source>
        <dbReference type="ARBA" id="ARBA00023306"/>
    </source>
</evidence>
<feature type="transmembrane region" description="Helical" evidence="17">
    <location>
        <begin position="165"/>
        <end position="190"/>
    </location>
</feature>
<evidence type="ECO:0000256" key="15">
    <source>
        <dbReference type="ARBA" id="ARBA00044770"/>
    </source>
</evidence>
<comment type="catalytic activity">
    <reaction evidence="16">
        <text>[GlcNAc-(1-&gt;4)-Mur2Ac(oyl-L-Ala-gamma-D-Glu-L-Lys-D-Ala-D-Ala)](n)-di-trans,octa-cis-undecaprenyl diphosphate + beta-D-GlcNAc-(1-&gt;4)-Mur2Ac(oyl-L-Ala-gamma-D-Glu-L-Lys-D-Ala-D-Ala)-di-trans,octa-cis-undecaprenyl diphosphate = [GlcNAc-(1-&gt;4)-Mur2Ac(oyl-L-Ala-gamma-D-Glu-L-Lys-D-Ala-D-Ala)](n+1)-di-trans,octa-cis-undecaprenyl diphosphate + di-trans,octa-cis-undecaprenyl diphosphate + H(+)</text>
        <dbReference type="Rhea" id="RHEA:23708"/>
        <dbReference type="Rhea" id="RHEA-COMP:9602"/>
        <dbReference type="Rhea" id="RHEA-COMP:9603"/>
        <dbReference type="ChEBI" id="CHEBI:15378"/>
        <dbReference type="ChEBI" id="CHEBI:58405"/>
        <dbReference type="ChEBI" id="CHEBI:60033"/>
        <dbReference type="ChEBI" id="CHEBI:78435"/>
        <dbReference type="EC" id="2.4.99.28"/>
    </reaction>
</comment>
<keyword evidence="5" id="KW-0328">Glycosyltransferase</keyword>
<dbReference type="GO" id="GO:0009252">
    <property type="term" value="P:peptidoglycan biosynthetic process"/>
    <property type="evidence" value="ECO:0007669"/>
    <property type="project" value="UniProtKB-KW"/>
</dbReference>